<sequence length="234" mass="27202">MSSASDASRSERGRWASQSEEARPAWVADVNADERRKKYALSEEEYANKMASRVSKHLREVRLEKYAQFEDELERLTADGSASDSGEDTPRDCDGDHAEGFDLDMALFWARRRADAVRATELRSANAIEEAERESRATRAETESEALRRALSREKSLNDRLTAELEKKMKEIERLRSQLAKARLFNPERESPQREFSAQYRQARNRKLEDDLPLFTQLRRSSGDTWFTRRTSRY</sequence>
<dbReference type="KEGG" id="ota:OT_ostta04g05480"/>
<accession>Q01A35</accession>
<feature type="region of interest" description="Disordered" evidence="2">
    <location>
        <begin position="1"/>
        <end position="29"/>
    </location>
</feature>
<evidence type="ECO:0000256" key="2">
    <source>
        <dbReference type="SAM" id="MobiDB-lite"/>
    </source>
</evidence>
<keyword evidence="4" id="KW-1185">Reference proteome</keyword>
<organism evidence="3 4">
    <name type="scientific">Ostreococcus tauri</name>
    <name type="common">Marine green alga</name>
    <dbReference type="NCBI Taxonomy" id="70448"/>
    <lineage>
        <taxon>Eukaryota</taxon>
        <taxon>Viridiplantae</taxon>
        <taxon>Chlorophyta</taxon>
        <taxon>Mamiellophyceae</taxon>
        <taxon>Mamiellales</taxon>
        <taxon>Bathycoccaceae</taxon>
        <taxon>Ostreococcus</taxon>
    </lineage>
</organism>
<dbReference type="AlphaFoldDB" id="Q01A35"/>
<evidence type="ECO:0000313" key="4">
    <source>
        <dbReference type="Proteomes" id="UP000009170"/>
    </source>
</evidence>
<reference evidence="3 4" key="2">
    <citation type="journal article" date="2014" name="BMC Genomics">
        <title>An improved genome of the model marine alga Ostreococcus tauri unfolds by assessing Illumina de novo assemblies.</title>
        <authorList>
            <person name="Blanc-Mathieu R."/>
            <person name="Verhelst B."/>
            <person name="Derelle E."/>
            <person name="Rombauts S."/>
            <person name="Bouget F.Y."/>
            <person name="Carre I."/>
            <person name="Chateau A."/>
            <person name="Eyre-Walker A."/>
            <person name="Grimsley N."/>
            <person name="Moreau H."/>
            <person name="Piegu B."/>
            <person name="Rivals E."/>
            <person name="Schackwitz W."/>
            <person name="Van de Peer Y."/>
            <person name="Piganeau G."/>
        </authorList>
    </citation>
    <scope>NUCLEOTIDE SEQUENCE [LARGE SCALE GENOMIC DNA]</scope>
    <source>
        <strain evidence="4">OTTH 0595 / CCAP 157/2 / RCC745</strain>
    </source>
</reference>
<feature type="region of interest" description="Disordered" evidence="2">
    <location>
        <begin position="74"/>
        <end position="97"/>
    </location>
</feature>
<gene>
    <name evidence="3" type="ORF">OT_ostta04g05480</name>
</gene>
<dbReference type="GeneID" id="9834099"/>
<dbReference type="InParanoid" id="Q01A35"/>
<keyword evidence="1" id="KW-0175">Coiled coil</keyword>
<reference evidence="4" key="1">
    <citation type="journal article" date="2006" name="Proc. Natl. Acad. Sci. U.S.A.">
        <title>Genome analysis of the smallest free-living eukaryote Ostreococcus tauri unveils many unique features.</title>
        <authorList>
            <person name="Derelle E."/>
            <person name="Ferraz C."/>
            <person name="Rombauts S."/>
            <person name="Rouze P."/>
            <person name="Worden A.Z."/>
            <person name="Robbens S."/>
            <person name="Partensky F."/>
            <person name="Degroeve S."/>
            <person name="Echeynie S."/>
            <person name="Cooke R."/>
            <person name="Saeys Y."/>
            <person name="Wuyts J."/>
            <person name="Jabbari K."/>
            <person name="Bowler C."/>
            <person name="Panaud O."/>
            <person name="Piegu B."/>
            <person name="Ball S.G."/>
            <person name="Ral J.-P."/>
            <person name="Bouget F.-Y."/>
            <person name="Piganeau G."/>
            <person name="De Baets B."/>
            <person name="Picard A."/>
            <person name="Delseny M."/>
            <person name="Demaille J."/>
            <person name="Van de Peer Y."/>
            <person name="Moreau H."/>
        </authorList>
    </citation>
    <scope>NUCLEOTIDE SEQUENCE [LARGE SCALE GENOMIC DNA]</scope>
    <source>
        <strain evidence="4">OTTH 0595 / CCAP 157/2 / RCC745</strain>
    </source>
</reference>
<proteinExistence type="predicted"/>
<dbReference type="RefSeq" id="XP_003079083.1">
    <property type="nucleotide sequence ID" value="XM_003079035.1"/>
</dbReference>
<evidence type="ECO:0000313" key="3">
    <source>
        <dbReference type="EMBL" id="CAL51964.1"/>
    </source>
</evidence>
<protein>
    <submittedName>
        <fullName evidence="3">Unnamed product</fullName>
    </submittedName>
</protein>
<comment type="caution">
    <text evidence="3">The sequence shown here is derived from an EMBL/GenBank/DDBJ whole genome shotgun (WGS) entry which is preliminary data.</text>
</comment>
<evidence type="ECO:0000256" key="1">
    <source>
        <dbReference type="SAM" id="Coils"/>
    </source>
</evidence>
<dbReference type="EMBL" id="CAID01000004">
    <property type="protein sequence ID" value="CAL51964.1"/>
    <property type="molecule type" value="Genomic_DNA"/>
</dbReference>
<feature type="compositionally biased region" description="Basic and acidic residues" evidence="2">
    <location>
        <begin position="88"/>
        <end position="97"/>
    </location>
</feature>
<name>Q01A35_OSTTA</name>
<feature type="coiled-coil region" evidence="1">
    <location>
        <begin position="144"/>
        <end position="185"/>
    </location>
</feature>
<dbReference type="Proteomes" id="UP000009170">
    <property type="component" value="Unassembled WGS sequence"/>
</dbReference>